<protein>
    <recommendedName>
        <fullName evidence="2">YqaJ viral recombinase domain-containing protein</fullName>
    </recommendedName>
</protein>
<feature type="region of interest" description="Disordered" evidence="1">
    <location>
        <begin position="46"/>
        <end position="65"/>
    </location>
</feature>
<evidence type="ECO:0000313" key="4">
    <source>
        <dbReference type="Proteomes" id="UP000327044"/>
    </source>
</evidence>
<dbReference type="AlphaFoldDB" id="A0A5N4B712"/>
<dbReference type="PANTHER" id="PTHR46609">
    <property type="entry name" value="EXONUCLEASE, PHAGE-TYPE/RECB, C-TERMINAL DOMAIN-CONTAINING PROTEIN"/>
    <property type="match status" value="1"/>
</dbReference>
<dbReference type="InterPro" id="IPR011335">
    <property type="entry name" value="Restrct_endonuc-II-like"/>
</dbReference>
<accession>A0A5N4B712</accession>
<comment type="caution">
    <text evidence="3">The sequence shown here is derived from an EMBL/GenBank/DDBJ whole genome shotgun (WGS) entry which is preliminary data.</text>
</comment>
<dbReference type="Proteomes" id="UP000327044">
    <property type="component" value="Unassembled WGS sequence"/>
</dbReference>
<dbReference type="InterPro" id="IPR051703">
    <property type="entry name" value="NF-kappa-B_Signaling_Reg"/>
</dbReference>
<evidence type="ECO:0000259" key="2">
    <source>
        <dbReference type="Pfam" id="PF09588"/>
    </source>
</evidence>
<dbReference type="InterPro" id="IPR019080">
    <property type="entry name" value="YqaJ_viral_recombinase"/>
</dbReference>
<dbReference type="SUPFAM" id="SSF52980">
    <property type="entry name" value="Restriction endonuclease-like"/>
    <property type="match status" value="1"/>
</dbReference>
<keyword evidence="4" id="KW-1185">Reference proteome</keyword>
<dbReference type="InParanoid" id="A0A5N4B712"/>
<evidence type="ECO:0000256" key="1">
    <source>
        <dbReference type="SAM" id="MobiDB-lite"/>
    </source>
</evidence>
<dbReference type="CDD" id="cd22343">
    <property type="entry name" value="PDDEXK_lambda_exonuclease-like"/>
    <property type="match status" value="1"/>
</dbReference>
<dbReference type="Gene3D" id="3.90.320.10">
    <property type="match status" value="1"/>
</dbReference>
<dbReference type="EMBL" id="VVIM01000001">
    <property type="protein sequence ID" value="KAB0805333.1"/>
    <property type="molecule type" value="Genomic_DNA"/>
</dbReference>
<sequence>MGRKYGRHPSKSTKRKSVTMKKMRQVQIEKMKNSFSAASEFVFDNYSSDDSEKSNDNFVRGSSPDTQVNCDDIEMCTQDTDNNSDDLEELLVELEYNVSDDIREVKKSTITGRRIVDIKYFFEQLQSINHKGFNCSLRDVDIIKERRIGFVSVITTKCRMCNAEDVIYTENPESNELDVTSAAVSVNRVAVNAPSLIEDVDTNIVESFNSVIAKFVAGKRINYSQRGSYQARCEAATGSFNTHGLFHCQLQKKLTSSSPGKYTKLFVERKIQRYQNVKKRSQNKIVKPRRLFCNGDKDQDYGPQASMEDMDEGIYIVKKQEFLTELKKEIPIDIQRLTIGQSNNPLWKVMRLKRLTASNFGKVAKLRPTTSTANIVKALLYQGDWGNTATQYGNENEQRAIQDFELITGLKVSPCGLFIDENNSFLAASPDGLVSDEALLEVKCPYNARFSTPEEATKNGTIKCLTLSNGDLHLKENHDYMYQIQGQMQICQKKICYFVVWTPQQTFDQEIVKDDTFWAKMVPKLTAFYELALLPELIDSRKSRGHDIRSTALGNISDFSSDFTK</sequence>
<dbReference type="InterPro" id="IPR011604">
    <property type="entry name" value="PDDEXK-like_dom_sf"/>
</dbReference>
<proteinExistence type="predicted"/>
<feature type="domain" description="YqaJ viral recombinase" evidence="2">
    <location>
        <begin position="347"/>
        <end position="491"/>
    </location>
</feature>
<feature type="region of interest" description="Disordered" evidence="1">
    <location>
        <begin position="1"/>
        <end position="23"/>
    </location>
</feature>
<name>A0A5N4B712_PHOPY</name>
<reference evidence="3 4" key="1">
    <citation type="journal article" date="2018" name="Elife">
        <title>Firefly genomes illuminate parallel origins of bioluminescence in beetles.</title>
        <authorList>
            <person name="Fallon T.R."/>
            <person name="Lower S.E."/>
            <person name="Chang C.H."/>
            <person name="Bessho-Uehara M."/>
            <person name="Martin G.J."/>
            <person name="Bewick A.J."/>
            <person name="Behringer M."/>
            <person name="Debat H.J."/>
            <person name="Wong I."/>
            <person name="Day J.C."/>
            <person name="Suvorov A."/>
            <person name="Silva C.J."/>
            <person name="Stanger-Hall K.F."/>
            <person name="Hall D.W."/>
            <person name="Schmitz R.J."/>
            <person name="Nelson D.R."/>
            <person name="Lewis S.M."/>
            <person name="Shigenobu S."/>
            <person name="Bybee S.M."/>
            <person name="Larracuente A.M."/>
            <person name="Oba Y."/>
            <person name="Weng J.K."/>
        </authorList>
    </citation>
    <scope>NUCLEOTIDE SEQUENCE [LARGE SCALE GENOMIC DNA]</scope>
    <source>
        <strain evidence="3">1611_PpyrPB1</strain>
        <tissue evidence="3">Whole body</tissue>
    </source>
</reference>
<organism evidence="3 4">
    <name type="scientific">Photinus pyralis</name>
    <name type="common">Common eastern firefly</name>
    <name type="synonym">Lampyris pyralis</name>
    <dbReference type="NCBI Taxonomy" id="7054"/>
    <lineage>
        <taxon>Eukaryota</taxon>
        <taxon>Metazoa</taxon>
        <taxon>Ecdysozoa</taxon>
        <taxon>Arthropoda</taxon>
        <taxon>Hexapoda</taxon>
        <taxon>Insecta</taxon>
        <taxon>Pterygota</taxon>
        <taxon>Neoptera</taxon>
        <taxon>Endopterygota</taxon>
        <taxon>Coleoptera</taxon>
        <taxon>Polyphaga</taxon>
        <taxon>Elateriformia</taxon>
        <taxon>Elateroidea</taxon>
        <taxon>Lampyridae</taxon>
        <taxon>Lampyrinae</taxon>
        <taxon>Photinus</taxon>
    </lineage>
</organism>
<evidence type="ECO:0000313" key="3">
    <source>
        <dbReference type="EMBL" id="KAB0805333.1"/>
    </source>
</evidence>
<dbReference type="Pfam" id="PF09588">
    <property type="entry name" value="YqaJ"/>
    <property type="match status" value="1"/>
</dbReference>
<dbReference type="PANTHER" id="PTHR46609:SF8">
    <property type="entry name" value="YQAJ VIRAL RECOMBINASE DOMAIN-CONTAINING PROTEIN"/>
    <property type="match status" value="1"/>
</dbReference>
<gene>
    <name evidence="3" type="ORF">PPYR_02303</name>
</gene>
<dbReference type="GO" id="GO:0006281">
    <property type="term" value="P:DNA repair"/>
    <property type="evidence" value="ECO:0007669"/>
    <property type="project" value="UniProtKB-ARBA"/>
</dbReference>